<dbReference type="OrthoDB" id="19542at2"/>
<keyword evidence="2" id="KW-1185">Reference proteome</keyword>
<protein>
    <submittedName>
        <fullName evidence="1">Exopolysaccharide biosynthesis protein YbjH</fullName>
    </submittedName>
</protein>
<dbReference type="Proteomes" id="UP000198796">
    <property type="component" value="Unassembled WGS sequence"/>
</dbReference>
<sequence length="684" mass="74970">MGINRHGMAGIFLVSAISSAAWGEVPVFNIYGAPGLIELPEARQSADATLSATLGQFGPSRHTTLTFQITPRLQGSFRYTRIEGLEPVGWDRSNYYDRSFDLRYQLVEETEAWPALAIGLQDFIGTGLYESEYLVASKEVLPGLTLTGGLGWGRLGGDGPLGQTGDRPDSLLGEGGVPNYDRWFRGPVAGFGGLRYAPDGAPWSVSVEYSPDRYTEEEGDGVFDRAGPWNAAATYRFDNGTQLSAYTLHGGEIGAQVSFHLNARENPRPSGVETAPYPVAGRSEGWSDERASAELTTLLRQQKLLADGLSLDGDTATLRLVNPTYDAEAQAIGRTARAMTRTLPARIKTFRIVPIVNGVPASAITLQRDDLEALEYAPAAEMLRRATITEAPQILPPADPTARDPRFRWSLAPFMSLSFFDPESPLRADVGLRLRGDYALRPNIIASGSLLAKLAGNLDDIEREDESGLPRVRTDAKYYSREGNPAIGHLTLTGYARPGPDLYGRLTAGYLETMYAGVSGEVLWKPVDSRLALGVELNYVQQRDFDQLFGLRDYDVMTGHASAYYDFGNGFQGQLDLGRYLAGDYGATVALDREFANGWRVGAYATVTDAETEDFGEGSFDKGIRLTIPMSFVLGTPTRNDNSIALQSLTRDGGARLRVRDRLYEDVRDYHAAEVVESWGRFWR</sequence>
<dbReference type="STRING" id="871651.SAMN05421688_2488"/>
<organism evidence="1 2">
    <name type="scientific">Poseidonocella pacifica</name>
    <dbReference type="NCBI Taxonomy" id="871651"/>
    <lineage>
        <taxon>Bacteria</taxon>
        <taxon>Pseudomonadati</taxon>
        <taxon>Pseudomonadota</taxon>
        <taxon>Alphaproteobacteria</taxon>
        <taxon>Rhodobacterales</taxon>
        <taxon>Roseobacteraceae</taxon>
        <taxon>Poseidonocella</taxon>
    </lineage>
</organism>
<accession>A0A1I0XVG4</accession>
<dbReference type="RefSeq" id="WP_092065367.1">
    <property type="nucleotide sequence ID" value="NZ_FOJU01000004.1"/>
</dbReference>
<reference evidence="1 2" key="1">
    <citation type="submission" date="2016-10" db="EMBL/GenBank/DDBJ databases">
        <authorList>
            <person name="de Groot N.N."/>
        </authorList>
    </citation>
    <scope>NUCLEOTIDE SEQUENCE [LARGE SCALE GENOMIC DNA]</scope>
    <source>
        <strain evidence="1 2">DSM 29316</strain>
    </source>
</reference>
<name>A0A1I0XVG4_9RHOB</name>
<dbReference type="Pfam" id="PF06082">
    <property type="entry name" value="YjbH"/>
    <property type="match status" value="1"/>
</dbReference>
<dbReference type="EMBL" id="FOJU01000004">
    <property type="protein sequence ID" value="SFB04436.1"/>
    <property type="molecule type" value="Genomic_DNA"/>
</dbReference>
<evidence type="ECO:0000313" key="2">
    <source>
        <dbReference type="Proteomes" id="UP000198796"/>
    </source>
</evidence>
<dbReference type="AlphaFoldDB" id="A0A1I0XVG4"/>
<gene>
    <name evidence="1" type="ORF">SAMN05421688_2488</name>
</gene>
<proteinExistence type="predicted"/>
<evidence type="ECO:0000313" key="1">
    <source>
        <dbReference type="EMBL" id="SFB04436.1"/>
    </source>
</evidence>
<dbReference type="InterPro" id="IPR010344">
    <property type="entry name" value="YbjH"/>
</dbReference>